<dbReference type="PANTHER" id="PTHR12128:SF66">
    <property type="entry name" value="4-HYDROXY-2-OXOGLUTARATE ALDOLASE, MITOCHONDRIAL"/>
    <property type="match status" value="1"/>
</dbReference>
<dbReference type="SUPFAM" id="SSF51569">
    <property type="entry name" value="Aldolase"/>
    <property type="match status" value="1"/>
</dbReference>
<accession>A0ABU8E804</accession>
<dbReference type="Proteomes" id="UP001373496">
    <property type="component" value="Unassembled WGS sequence"/>
</dbReference>
<evidence type="ECO:0000256" key="2">
    <source>
        <dbReference type="ARBA" id="ARBA00023239"/>
    </source>
</evidence>
<dbReference type="CDD" id="cd00408">
    <property type="entry name" value="DHDPS-like"/>
    <property type="match status" value="1"/>
</dbReference>
<keyword evidence="5" id="KW-1185">Reference proteome</keyword>
<dbReference type="InterPro" id="IPR002220">
    <property type="entry name" value="DapA-like"/>
</dbReference>
<organism evidence="4 5">
    <name type="scientific">Klenkia terrae</name>
    <dbReference type="NCBI Taxonomy" id="1052259"/>
    <lineage>
        <taxon>Bacteria</taxon>
        <taxon>Bacillati</taxon>
        <taxon>Actinomycetota</taxon>
        <taxon>Actinomycetes</taxon>
        <taxon>Geodermatophilales</taxon>
        <taxon>Geodermatophilaceae</taxon>
        <taxon>Klenkia</taxon>
    </lineage>
</organism>
<keyword evidence="2 3" id="KW-0456">Lyase</keyword>
<reference evidence="4 5" key="1">
    <citation type="submission" date="2024-03" db="EMBL/GenBank/DDBJ databases">
        <title>Draft genome sequence of Klenkia terrae.</title>
        <authorList>
            <person name="Duangmal K."/>
            <person name="Chantavorakit T."/>
        </authorList>
    </citation>
    <scope>NUCLEOTIDE SEQUENCE [LARGE SCALE GENOMIC DNA]</scope>
    <source>
        <strain evidence="4 5">JCM 17786</strain>
    </source>
</reference>
<comment type="caution">
    <text evidence="4">The sequence shown here is derived from an EMBL/GenBank/DDBJ whole genome shotgun (WGS) entry which is preliminary data.</text>
</comment>
<dbReference type="PANTHER" id="PTHR12128">
    <property type="entry name" value="DIHYDRODIPICOLINATE SYNTHASE"/>
    <property type="match status" value="1"/>
</dbReference>
<evidence type="ECO:0000256" key="1">
    <source>
        <dbReference type="ARBA" id="ARBA00007592"/>
    </source>
</evidence>
<dbReference type="InterPro" id="IPR013785">
    <property type="entry name" value="Aldolase_TIM"/>
</dbReference>
<dbReference type="PRINTS" id="PR00146">
    <property type="entry name" value="DHPICSNTHASE"/>
</dbReference>
<sequence>MDRDDVDWRGYWAAAPTAFSATGELDEPAITATLQLYRDQGVHGVLVNGTTGEWFAQSPAERRRVAEVAVAALAGSGVTVVVGCNSYTAAETIGLAEHARSAGADGALTTPPPYVHPSDEEVLAFYRTVTEAVDLPWMVYNWPRGTAVDLSVAVLDQLADLDRVVAVKDSTGDEIKCLEGCEAVMDRVRFFGRFVHRRGMAFLTGLGGDGNIDGGAVGAPFAAPFYDAVWAGDLDTARACSDRYGLLVAALVNSDYSAKFASPTSQVKAAMHVLGQPGGGYVRPPLLPLTDAGRLADLRAALAGVGLTA</sequence>
<evidence type="ECO:0000313" key="5">
    <source>
        <dbReference type="Proteomes" id="UP001373496"/>
    </source>
</evidence>
<evidence type="ECO:0000313" key="4">
    <source>
        <dbReference type="EMBL" id="MEI4279478.1"/>
    </source>
</evidence>
<dbReference type="PIRSF" id="PIRSF001365">
    <property type="entry name" value="DHDPS"/>
    <property type="match status" value="1"/>
</dbReference>
<comment type="similarity">
    <text evidence="1 3">Belongs to the DapA family.</text>
</comment>
<dbReference type="Pfam" id="PF00701">
    <property type="entry name" value="DHDPS"/>
    <property type="match status" value="1"/>
</dbReference>
<evidence type="ECO:0000256" key="3">
    <source>
        <dbReference type="PIRNR" id="PIRNR001365"/>
    </source>
</evidence>
<dbReference type="EMBL" id="JBAPLV010000014">
    <property type="protein sequence ID" value="MEI4279478.1"/>
    <property type="molecule type" value="Genomic_DNA"/>
</dbReference>
<protein>
    <submittedName>
        <fullName evidence="4">Dihydrodipicolinate synthase family protein</fullName>
    </submittedName>
</protein>
<proteinExistence type="inferred from homology"/>
<dbReference type="Gene3D" id="3.20.20.70">
    <property type="entry name" value="Aldolase class I"/>
    <property type="match status" value="1"/>
</dbReference>
<gene>
    <name evidence="4" type="ORF">UXQ13_13490</name>
</gene>
<name>A0ABU8E804_9ACTN</name>
<dbReference type="SMART" id="SM01130">
    <property type="entry name" value="DHDPS"/>
    <property type="match status" value="1"/>
</dbReference>
<dbReference type="RefSeq" id="WP_225233533.1">
    <property type="nucleotide sequence ID" value="NZ_JBAPLV010000014.1"/>
</dbReference>